<evidence type="ECO:0000313" key="2">
    <source>
        <dbReference type="Proteomes" id="UP000186456"/>
    </source>
</evidence>
<protein>
    <submittedName>
        <fullName evidence="1">Uncharacterized protein</fullName>
    </submittedName>
</protein>
<dbReference type="Proteomes" id="UP000186456">
    <property type="component" value="Unassembled WGS sequence"/>
</dbReference>
<sequence length="54" mass="6271">MWNAQKDIFRAKNLEIVQRVAVKYRGFERDAIVAGLEQSITLTRWLITIALARP</sequence>
<dbReference type="AlphaFoldDB" id="A0A1H0P2K1"/>
<name>A0A1H0P2K1_MICTS</name>
<evidence type="ECO:0000313" key="1">
    <source>
        <dbReference type="EMBL" id="SDO98936.1"/>
    </source>
</evidence>
<accession>A0A1H0P2K1</accession>
<organism evidence="1 2">
    <name type="scientific">Microbacterium testaceum (strain StLB037)</name>
    <dbReference type="NCBI Taxonomy" id="979556"/>
    <lineage>
        <taxon>Bacteria</taxon>
        <taxon>Bacillati</taxon>
        <taxon>Actinomycetota</taxon>
        <taxon>Actinomycetes</taxon>
        <taxon>Micrococcales</taxon>
        <taxon>Microbacteriaceae</taxon>
        <taxon>Microbacterium</taxon>
    </lineage>
</organism>
<dbReference type="EMBL" id="FNJN01000003">
    <property type="protein sequence ID" value="SDO98936.1"/>
    <property type="molecule type" value="Genomic_DNA"/>
</dbReference>
<gene>
    <name evidence="1" type="ORF">SAMN04487788_1696</name>
</gene>
<reference evidence="1 2" key="1">
    <citation type="submission" date="2016-10" db="EMBL/GenBank/DDBJ databases">
        <authorList>
            <person name="de Groot N.N."/>
        </authorList>
    </citation>
    <scope>NUCLEOTIDE SEQUENCE [LARGE SCALE GENOMIC DNA]</scope>
    <source>
        <strain evidence="1 2">StLB037</strain>
    </source>
</reference>
<proteinExistence type="predicted"/>